<feature type="compositionally biased region" description="Low complexity" evidence="1">
    <location>
        <begin position="1"/>
        <end position="12"/>
    </location>
</feature>
<feature type="region of interest" description="Disordered" evidence="1">
    <location>
        <begin position="1"/>
        <end position="27"/>
    </location>
</feature>
<name>A0AA88VTH2_9ASTE</name>
<dbReference type="SUPFAM" id="SSF56672">
    <property type="entry name" value="DNA/RNA polymerases"/>
    <property type="match status" value="1"/>
</dbReference>
<protein>
    <recommendedName>
        <fullName evidence="2">Reverse transcriptase Ty1/copia-type domain-containing protein</fullName>
    </recommendedName>
</protein>
<evidence type="ECO:0000313" key="4">
    <source>
        <dbReference type="Proteomes" id="UP001188597"/>
    </source>
</evidence>
<dbReference type="Proteomes" id="UP001188597">
    <property type="component" value="Unassembled WGS sequence"/>
</dbReference>
<dbReference type="InterPro" id="IPR013103">
    <property type="entry name" value="RVT_2"/>
</dbReference>
<comment type="caution">
    <text evidence="3">The sequence shown here is derived from an EMBL/GenBank/DDBJ whole genome shotgun (WGS) entry which is preliminary data.</text>
</comment>
<proteinExistence type="predicted"/>
<dbReference type="PANTHER" id="PTHR11439:SF461">
    <property type="entry name" value="OS10G0432200 PROTEIN"/>
    <property type="match status" value="1"/>
</dbReference>
<dbReference type="Pfam" id="PF07727">
    <property type="entry name" value="RVT_2"/>
    <property type="match status" value="1"/>
</dbReference>
<evidence type="ECO:0000313" key="3">
    <source>
        <dbReference type="EMBL" id="KAK3013839.1"/>
    </source>
</evidence>
<feature type="domain" description="Reverse transcriptase Ty1/copia-type" evidence="2">
    <location>
        <begin position="34"/>
        <end position="115"/>
    </location>
</feature>
<dbReference type="AlphaFoldDB" id="A0AA88VTH2"/>
<sequence>MSSPLPFSSDSHSVPESNADPDDALPSPSQVAPRILLLVYVDDIIITGDDSYGISKLKDHLYDKFEMKDLGLLRYFLCIEVAYSPKGYLLSQTKYANDILSRAKLTEEKVVDTPLELNVKLCPTDGTLLDDATLYRQIVGSLVYLTITQPDIAYAVHVVSQFVSAPRSVHWFDVVRILRLHIGVQIQVIVYAFAALLAAAKAMVTAGFKWAPDMCPTAYITAIRAKPQTIAIPIILTTVEGVSAIAEASESRPQMQQSPLGVCYETKVET</sequence>
<dbReference type="EMBL" id="JAVXUP010001265">
    <property type="protein sequence ID" value="KAK3013839.1"/>
    <property type="molecule type" value="Genomic_DNA"/>
</dbReference>
<dbReference type="InterPro" id="IPR043502">
    <property type="entry name" value="DNA/RNA_pol_sf"/>
</dbReference>
<keyword evidence="4" id="KW-1185">Reference proteome</keyword>
<reference evidence="3" key="1">
    <citation type="submission" date="2022-12" db="EMBL/GenBank/DDBJ databases">
        <title>Draft genome assemblies for two species of Escallonia (Escalloniales).</title>
        <authorList>
            <person name="Chanderbali A."/>
            <person name="Dervinis C."/>
            <person name="Anghel I."/>
            <person name="Soltis D."/>
            <person name="Soltis P."/>
            <person name="Zapata F."/>
        </authorList>
    </citation>
    <scope>NUCLEOTIDE SEQUENCE</scope>
    <source>
        <strain evidence="3">UCBG64.0493</strain>
        <tissue evidence="3">Leaf</tissue>
    </source>
</reference>
<dbReference type="PANTHER" id="PTHR11439">
    <property type="entry name" value="GAG-POL-RELATED RETROTRANSPOSON"/>
    <property type="match status" value="1"/>
</dbReference>
<evidence type="ECO:0000259" key="2">
    <source>
        <dbReference type="Pfam" id="PF07727"/>
    </source>
</evidence>
<evidence type="ECO:0000256" key="1">
    <source>
        <dbReference type="SAM" id="MobiDB-lite"/>
    </source>
</evidence>
<gene>
    <name evidence="3" type="ORF">RJ639_009485</name>
</gene>
<accession>A0AA88VTH2</accession>
<organism evidence="3 4">
    <name type="scientific">Escallonia herrerae</name>
    <dbReference type="NCBI Taxonomy" id="1293975"/>
    <lineage>
        <taxon>Eukaryota</taxon>
        <taxon>Viridiplantae</taxon>
        <taxon>Streptophyta</taxon>
        <taxon>Embryophyta</taxon>
        <taxon>Tracheophyta</taxon>
        <taxon>Spermatophyta</taxon>
        <taxon>Magnoliopsida</taxon>
        <taxon>eudicotyledons</taxon>
        <taxon>Gunneridae</taxon>
        <taxon>Pentapetalae</taxon>
        <taxon>asterids</taxon>
        <taxon>campanulids</taxon>
        <taxon>Escalloniales</taxon>
        <taxon>Escalloniaceae</taxon>
        <taxon>Escallonia</taxon>
    </lineage>
</organism>